<feature type="binding site" evidence="10">
    <location>
        <position position="265"/>
    </location>
    <ligand>
        <name>NAD(+)</name>
        <dbReference type="ChEBI" id="CHEBI:57540"/>
    </ligand>
</feature>
<feature type="binding site" evidence="9">
    <location>
        <position position="259"/>
    </location>
    <ligand>
        <name>substrate</name>
    </ligand>
</feature>
<dbReference type="SUPFAM" id="SSF52413">
    <property type="entry name" value="UDP-glucose/GDP-mannose dehydrogenase C-terminal domain"/>
    <property type="match status" value="1"/>
</dbReference>
<dbReference type="Pfam" id="PF03721">
    <property type="entry name" value="UDPG_MGDP_dh_N"/>
    <property type="match status" value="1"/>
</dbReference>
<gene>
    <name evidence="12" type="ORF">D9X91_07150</name>
</gene>
<dbReference type="UniPathway" id="UPA00038">
    <property type="reaction ID" value="UER00491"/>
</dbReference>
<evidence type="ECO:0000256" key="1">
    <source>
        <dbReference type="ARBA" id="ARBA00004701"/>
    </source>
</evidence>
<feature type="binding site" evidence="10">
    <location>
        <position position="123"/>
    </location>
    <ligand>
        <name>NAD(+)</name>
        <dbReference type="ChEBI" id="CHEBI:57540"/>
    </ligand>
</feature>
<keyword evidence="13" id="KW-1185">Reference proteome</keyword>
<feature type="binding site" evidence="10">
    <location>
        <position position="31"/>
    </location>
    <ligand>
        <name>NAD(+)</name>
        <dbReference type="ChEBI" id="CHEBI:57540"/>
    </ligand>
</feature>
<evidence type="ECO:0000313" key="13">
    <source>
        <dbReference type="Proteomes" id="UP000276770"/>
    </source>
</evidence>
<comment type="similarity">
    <text evidence="2 7">Belongs to the UDP-glucose/GDP-mannose dehydrogenase family.</text>
</comment>
<dbReference type="InterPro" id="IPR036291">
    <property type="entry name" value="NAD(P)-bd_dom_sf"/>
</dbReference>
<name>A0A3L7K1D4_9BACI</name>
<evidence type="ECO:0000256" key="9">
    <source>
        <dbReference type="PIRSR" id="PIRSR500134-2"/>
    </source>
</evidence>
<dbReference type="GO" id="GO:0003979">
    <property type="term" value="F:UDP-glucose 6-dehydrogenase activity"/>
    <property type="evidence" value="ECO:0007669"/>
    <property type="project" value="UniProtKB-EC"/>
</dbReference>
<dbReference type="OrthoDB" id="9803238at2"/>
<dbReference type="InterPro" id="IPR028357">
    <property type="entry name" value="UDPglc_DH_bac"/>
</dbReference>
<feature type="active site" description="Nucleophile" evidence="8">
    <location>
        <position position="262"/>
    </location>
</feature>
<dbReference type="NCBIfam" id="TIGR03026">
    <property type="entry name" value="NDP-sugDHase"/>
    <property type="match status" value="1"/>
</dbReference>
<keyword evidence="4 7" id="KW-0560">Oxidoreductase</keyword>
<dbReference type="InterPro" id="IPR001732">
    <property type="entry name" value="UDP-Glc/GDP-Man_DH_N"/>
</dbReference>
<proteinExistence type="inferred from homology"/>
<organism evidence="12 13">
    <name type="scientific">Falsibacillus albus</name>
    <dbReference type="NCBI Taxonomy" id="2478915"/>
    <lineage>
        <taxon>Bacteria</taxon>
        <taxon>Bacillati</taxon>
        <taxon>Bacillota</taxon>
        <taxon>Bacilli</taxon>
        <taxon>Bacillales</taxon>
        <taxon>Bacillaceae</taxon>
        <taxon>Falsibacillus</taxon>
    </lineage>
</organism>
<dbReference type="AlphaFoldDB" id="A0A3L7K1D4"/>
<dbReference type="SMART" id="SM00984">
    <property type="entry name" value="UDPG_MGDP_dh_C"/>
    <property type="match status" value="1"/>
</dbReference>
<evidence type="ECO:0000256" key="3">
    <source>
        <dbReference type="ARBA" id="ARBA00012954"/>
    </source>
</evidence>
<dbReference type="GO" id="GO:0006065">
    <property type="term" value="P:UDP-glucuronate biosynthetic process"/>
    <property type="evidence" value="ECO:0007669"/>
    <property type="project" value="UniProtKB-UniPathway"/>
</dbReference>
<evidence type="ECO:0000256" key="7">
    <source>
        <dbReference type="PIRNR" id="PIRNR000124"/>
    </source>
</evidence>
<dbReference type="Proteomes" id="UP000276770">
    <property type="component" value="Unassembled WGS sequence"/>
</dbReference>
<evidence type="ECO:0000256" key="8">
    <source>
        <dbReference type="PIRSR" id="PIRSR500134-1"/>
    </source>
</evidence>
<protein>
    <recommendedName>
        <fullName evidence="3 7">UDP-glucose 6-dehydrogenase</fullName>
        <ecNumber evidence="3 7">1.1.1.22</ecNumber>
    </recommendedName>
</protein>
<dbReference type="InterPro" id="IPR017476">
    <property type="entry name" value="UDP-Glc/GDP-Man"/>
</dbReference>
<dbReference type="InterPro" id="IPR014027">
    <property type="entry name" value="UDP-Glc/GDP-Man_DH_C"/>
</dbReference>
<evidence type="ECO:0000256" key="5">
    <source>
        <dbReference type="ARBA" id="ARBA00023027"/>
    </source>
</evidence>
<dbReference type="Gene3D" id="3.40.50.720">
    <property type="entry name" value="NAD(P)-binding Rossmann-like Domain"/>
    <property type="match status" value="2"/>
</dbReference>
<dbReference type="SUPFAM" id="SSF48179">
    <property type="entry name" value="6-phosphogluconate dehydrogenase C-terminal domain-like"/>
    <property type="match status" value="1"/>
</dbReference>
<evidence type="ECO:0000313" key="12">
    <source>
        <dbReference type="EMBL" id="RLQ96866.1"/>
    </source>
</evidence>
<dbReference type="EC" id="1.1.1.22" evidence="3 7"/>
<evidence type="ECO:0000256" key="2">
    <source>
        <dbReference type="ARBA" id="ARBA00006601"/>
    </source>
</evidence>
<comment type="caution">
    <text evidence="12">The sequence shown here is derived from an EMBL/GenBank/DDBJ whole genome shotgun (WGS) entry which is preliminary data.</text>
</comment>
<feature type="binding site" evidence="10">
    <location>
        <position position="87"/>
    </location>
    <ligand>
        <name>NAD(+)</name>
        <dbReference type="ChEBI" id="CHEBI:57540"/>
    </ligand>
</feature>
<dbReference type="InterPro" id="IPR014026">
    <property type="entry name" value="UDP-Glc/GDP-Man_DH_dimer"/>
</dbReference>
<sequence>MSRVTVMGTGYVGLITGVCLAEIGHSVTCIDIAPEKIEQLRRGISPIFEPGLTDLIEENLRSGNLWFTNKPEEAIPQSEFIFIAVGTPQREDGSADLTYIQQAAKTIGAHLSILNTVIVTKSTVPVGTNGKIEEWIKDSLHATIPFDVVSNPEFLREGSAIQDTFQADRIVIGSENEESAQRVAALYEPMNIPIFNTNRESAELIKYASNAFLATKISFINEIANLSEKLGADISDVAYGMGLDHRIGTAFLKAGLGYGGSCFPKDTNALVQIAGGVDHRFELLESVIKVNQQQPLKLLNKAVQHFGSLQGKETAILGLAFKPNTDDMREAASITLIEHLLAAGAKVRAYDPIAAGHAQKIFGDRIEYSGSIEECLHQADMAFIATEWEEIKLLPLSIYQKQMKHPVIFDGRNCYSLAEAERHQIDYYSIGRKTSTFIRK</sequence>
<dbReference type="PIRSF" id="PIRSF500134">
    <property type="entry name" value="UDPglc_DH_bac"/>
    <property type="match status" value="1"/>
</dbReference>
<evidence type="ECO:0000256" key="10">
    <source>
        <dbReference type="PIRSR" id="PIRSR500134-3"/>
    </source>
</evidence>
<dbReference type="PIRSF" id="PIRSF000124">
    <property type="entry name" value="UDPglc_GDPman_dh"/>
    <property type="match status" value="1"/>
</dbReference>
<dbReference type="RefSeq" id="WP_121679887.1">
    <property type="nucleotide sequence ID" value="NZ_RCVZ01000003.1"/>
</dbReference>
<feature type="binding site" evidence="10">
    <location>
        <position position="157"/>
    </location>
    <ligand>
        <name>NAD(+)</name>
        <dbReference type="ChEBI" id="CHEBI:57540"/>
    </ligand>
</feature>
<evidence type="ECO:0000259" key="11">
    <source>
        <dbReference type="SMART" id="SM00984"/>
    </source>
</evidence>
<feature type="binding site" evidence="9">
    <location>
        <begin position="251"/>
        <end position="255"/>
    </location>
    <ligand>
        <name>substrate</name>
    </ligand>
</feature>
<reference evidence="12 13" key="1">
    <citation type="submission" date="2018-10" db="EMBL/GenBank/DDBJ databases">
        <title>Falsibacillus sp. genome draft.</title>
        <authorList>
            <person name="Shi S."/>
        </authorList>
    </citation>
    <scope>NUCLEOTIDE SEQUENCE [LARGE SCALE GENOMIC DNA]</scope>
    <source>
        <strain evidence="12 13">GY 10110</strain>
    </source>
</reference>
<accession>A0A3L7K1D4</accession>
<dbReference type="Pfam" id="PF00984">
    <property type="entry name" value="UDPG_MGDP_dh"/>
    <property type="match status" value="1"/>
</dbReference>
<dbReference type="Gene3D" id="1.20.5.100">
    <property type="entry name" value="Cytochrome c1, transmembrane anchor, C-terminal"/>
    <property type="match status" value="1"/>
</dbReference>
<evidence type="ECO:0000256" key="4">
    <source>
        <dbReference type="ARBA" id="ARBA00023002"/>
    </source>
</evidence>
<dbReference type="SUPFAM" id="SSF51735">
    <property type="entry name" value="NAD(P)-binding Rossmann-fold domains"/>
    <property type="match status" value="1"/>
</dbReference>
<dbReference type="InterPro" id="IPR036220">
    <property type="entry name" value="UDP-Glc/GDP-Man_DH_C_sf"/>
</dbReference>
<dbReference type="Pfam" id="PF03720">
    <property type="entry name" value="UDPG_MGDP_dh_C"/>
    <property type="match status" value="1"/>
</dbReference>
<dbReference type="PANTHER" id="PTHR43750:SF4">
    <property type="entry name" value="UDP-GLUCOSE 6-DEHYDROGENASE YWQF"/>
    <property type="match status" value="1"/>
</dbReference>
<feature type="binding site" evidence="10">
    <location>
        <position position="36"/>
    </location>
    <ligand>
        <name>NAD(+)</name>
        <dbReference type="ChEBI" id="CHEBI:57540"/>
    </ligand>
</feature>
<feature type="binding site" evidence="9">
    <location>
        <position position="206"/>
    </location>
    <ligand>
        <name>substrate</name>
    </ligand>
</feature>
<feature type="binding site" evidence="10">
    <location>
        <position position="329"/>
    </location>
    <ligand>
        <name>NAD(+)</name>
        <dbReference type="ChEBI" id="CHEBI:57540"/>
    </ligand>
</feature>
<dbReference type="GO" id="GO:0051287">
    <property type="term" value="F:NAD binding"/>
    <property type="evidence" value="ECO:0007669"/>
    <property type="project" value="InterPro"/>
</dbReference>
<dbReference type="EMBL" id="RCVZ01000003">
    <property type="protein sequence ID" value="RLQ96866.1"/>
    <property type="molecule type" value="Genomic_DNA"/>
</dbReference>
<dbReference type="GO" id="GO:0000271">
    <property type="term" value="P:polysaccharide biosynthetic process"/>
    <property type="evidence" value="ECO:0007669"/>
    <property type="project" value="InterPro"/>
</dbReference>
<evidence type="ECO:0000256" key="6">
    <source>
        <dbReference type="ARBA" id="ARBA00047473"/>
    </source>
</evidence>
<dbReference type="InterPro" id="IPR008927">
    <property type="entry name" value="6-PGluconate_DH-like_C_sf"/>
</dbReference>
<feature type="binding site" evidence="9">
    <location>
        <position position="322"/>
    </location>
    <ligand>
        <name>substrate</name>
    </ligand>
</feature>
<feature type="binding site" evidence="9">
    <location>
        <begin position="154"/>
        <end position="157"/>
    </location>
    <ligand>
        <name>substrate</name>
    </ligand>
</feature>
<feature type="domain" description="UDP-glucose/GDP-mannose dehydrogenase C-terminal" evidence="11">
    <location>
        <begin position="315"/>
        <end position="417"/>
    </location>
</feature>
<comment type="catalytic activity">
    <reaction evidence="6 7">
        <text>UDP-alpha-D-glucose + 2 NAD(+) + H2O = UDP-alpha-D-glucuronate + 2 NADH + 3 H(+)</text>
        <dbReference type="Rhea" id="RHEA:23596"/>
        <dbReference type="ChEBI" id="CHEBI:15377"/>
        <dbReference type="ChEBI" id="CHEBI:15378"/>
        <dbReference type="ChEBI" id="CHEBI:57540"/>
        <dbReference type="ChEBI" id="CHEBI:57945"/>
        <dbReference type="ChEBI" id="CHEBI:58052"/>
        <dbReference type="ChEBI" id="CHEBI:58885"/>
        <dbReference type="EC" id="1.1.1.22"/>
    </reaction>
</comment>
<dbReference type="PANTHER" id="PTHR43750">
    <property type="entry name" value="UDP-GLUCOSE 6-DEHYDROGENASE TUAD"/>
    <property type="match status" value="1"/>
</dbReference>
<keyword evidence="5 7" id="KW-0520">NAD</keyword>
<comment type="pathway">
    <text evidence="1">Nucleotide-sugar biosynthesis; UDP-alpha-D-glucuronate biosynthesis; UDP-alpha-D-glucuronate from UDP-alpha-D-glucose: step 1/1.</text>
</comment>